<keyword evidence="4" id="KW-1185">Reference proteome</keyword>
<dbReference type="GO" id="GO:0016491">
    <property type="term" value="F:oxidoreductase activity"/>
    <property type="evidence" value="ECO:0007669"/>
    <property type="project" value="UniProtKB-KW"/>
</dbReference>
<keyword evidence="1" id="KW-0560">Oxidoreductase</keyword>
<dbReference type="Gene3D" id="3.40.50.720">
    <property type="entry name" value="NAD(P)-binding Rossmann-like Domain"/>
    <property type="match status" value="1"/>
</dbReference>
<dbReference type="InterPro" id="IPR015815">
    <property type="entry name" value="HIBADH-related"/>
</dbReference>
<evidence type="ECO:0000313" key="4">
    <source>
        <dbReference type="Proteomes" id="UP000281028"/>
    </source>
</evidence>
<comment type="caution">
    <text evidence="3">The sequence shown here is derived from an EMBL/GenBank/DDBJ whole genome shotgun (WGS) entry which is preliminary data.</text>
</comment>
<evidence type="ECO:0000313" key="3">
    <source>
        <dbReference type="EMBL" id="NSL85929.1"/>
    </source>
</evidence>
<accession>A0A433WD65</accession>
<reference evidence="3" key="1">
    <citation type="submission" date="2020-05" db="EMBL/GenBank/DDBJ databases">
        <title>Chitinophaga laudate sp. nov., isolated from a tropical peat swamp.</title>
        <authorList>
            <person name="Goh C.B.S."/>
            <person name="Lee M.S."/>
            <person name="Parimannan S."/>
            <person name="Pasbakhsh P."/>
            <person name="Yule C.M."/>
            <person name="Rajandas H."/>
            <person name="Loke S."/>
            <person name="Croft L."/>
            <person name="Tan J.B.L."/>
        </authorList>
    </citation>
    <scope>NUCLEOTIDE SEQUENCE</scope>
    <source>
        <strain evidence="3">Mgbs1</strain>
    </source>
</reference>
<dbReference type="InterPro" id="IPR008927">
    <property type="entry name" value="6-PGluconate_DH-like_C_sf"/>
</dbReference>
<protein>
    <submittedName>
        <fullName evidence="3">NAD(P)-dependent oxidoreductase</fullName>
    </submittedName>
</protein>
<dbReference type="InterPro" id="IPR006115">
    <property type="entry name" value="6PGDH_NADP-bd"/>
</dbReference>
<dbReference type="Gene3D" id="1.10.1040.10">
    <property type="entry name" value="N-(1-d-carboxylethyl)-l-norvaline Dehydrogenase, domain 2"/>
    <property type="match status" value="1"/>
</dbReference>
<dbReference type="InterPro" id="IPR013328">
    <property type="entry name" value="6PGD_dom2"/>
</dbReference>
<dbReference type="AlphaFoldDB" id="A0A433WD65"/>
<sequence>MKTGFIGLGNLGIVIAENLLAAQQPLYVYNRTAAKAQGLIAQGAIVCTSVQELAAQCDVVFSIVSDDAALNHITQGPDGIAAHLKPGGIHIAMSTILPDTAIALEALHRQHGSIYLAAPLMARPEAARARKINFLVSGNQEAIQQVRPLLEQAGAAGIWEFGDTAGAANVAKLSSNYLILTAMEALAEGINLARRSGIDADLWMKMLTSTIFNAPVYASYSQLILKEAFQPAGFSLKLGLKDMNLVLQQAANVQAVMPVGTQVQQLLQESVAGGLGDHDVTAVARTIGALS</sequence>
<dbReference type="Proteomes" id="UP000281028">
    <property type="component" value="Unassembled WGS sequence"/>
</dbReference>
<dbReference type="EMBL" id="RIAR02000001">
    <property type="protein sequence ID" value="NSL85929.1"/>
    <property type="molecule type" value="Genomic_DNA"/>
</dbReference>
<dbReference type="InterPro" id="IPR036291">
    <property type="entry name" value="NAD(P)-bd_dom_sf"/>
</dbReference>
<dbReference type="GO" id="GO:0050661">
    <property type="term" value="F:NADP binding"/>
    <property type="evidence" value="ECO:0007669"/>
    <property type="project" value="InterPro"/>
</dbReference>
<dbReference type="InterPro" id="IPR051265">
    <property type="entry name" value="HIBADH-related_NP60_sf"/>
</dbReference>
<dbReference type="SUPFAM" id="SSF51735">
    <property type="entry name" value="NAD(P)-binding Rossmann-fold domains"/>
    <property type="match status" value="1"/>
</dbReference>
<dbReference type="SUPFAM" id="SSF48179">
    <property type="entry name" value="6-phosphogluconate dehydrogenase C-terminal domain-like"/>
    <property type="match status" value="1"/>
</dbReference>
<name>A0A433WD65_9BACT</name>
<dbReference type="PANTHER" id="PTHR43580:SF2">
    <property type="entry name" value="CYTOKINE-LIKE NUCLEAR FACTOR N-PAC"/>
    <property type="match status" value="1"/>
</dbReference>
<dbReference type="InterPro" id="IPR029154">
    <property type="entry name" value="HIBADH-like_NADP-bd"/>
</dbReference>
<gene>
    <name evidence="3" type="ORF">ECE50_003740</name>
</gene>
<dbReference type="Pfam" id="PF03446">
    <property type="entry name" value="NAD_binding_2"/>
    <property type="match status" value="1"/>
</dbReference>
<dbReference type="PIRSF" id="PIRSF000103">
    <property type="entry name" value="HIBADH"/>
    <property type="match status" value="1"/>
</dbReference>
<dbReference type="GO" id="GO:0051287">
    <property type="term" value="F:NAD binding"/>
    <property type="evidence" value="ECO:0007669"/>
    <property type="project" value="InterPro"/>
</dbReference>
<evidence type="ECO:0000256" key="2">
    <source>
        <dbReference type="ARBA" id="ARBA00023027"/>
    </source>
</evidence>
<proteinExistence type="predicted"/>
<dbReference type="Pfam" id="PF14833">
    <property type="entry name" value="NAD_binding_11"/>
    <property type="match status" value="1"/>
</dbReference>
<keyword evidence="2" id="KW-0520">NAD</keyword>
<dbReference type="OrthoDB" id="9786703at2"/>
<organism evidence="3 4">
    <name type="scientific">Chitinophaga solisilvae</name>
    <dbReference type="NCBI Taxonomy" id="1233460"/>
    <lineage>
        <taxon>Bacteria</taxon>
        <taxon>Pseudomonadati</taxon>
        <taxon>Bacteroidota</taxon>
        <taxon>Chitinophagia</taxon>
        <taxon>Chitinophagales</taxon>
        <taxon>Chitinophagaceae</taxon>
        <taxon>Chitinophaga</taxon>
    </lineage>
</organism>
<dbReference type="PANTHER" id="PTHR43580">
    <property type="entry name" value="OXIDOREDUCTASE GLYR1-RELATED"/>
    <property type="match status" value="1"/>
</dbReference>
<evidence type="ECO:0000256" key="1">
    <source>
        <dbReference type="ARBA" id="ARBA00023002"/>
    </source>
</evidence>